<evidence type="ECO:0000256" key="5">
    <source>
        <dbReference type="ARBA" id="ARBA00022741"/>
    </source>
</evidence>
<organism evidence="10 11">
    <name type="scientific">Clostridium punense</name>
    <dbReference type="NCBI Taxonomy" id="1054297"/>
    <lineage>
        <taxon>Bacteria</taxon>
        <taxon>Bacillati</taxon>
        <taxon>Bacillota</taxon>
        <taxon>Clostridia</taxon>
        <taxon>Eubacteriales</taxon>
        <taxon>Clostridiaceae</taxon>
        <taxon>Clostridium</taxon>
    </lineage>
</organism>
<dbReference type="PANTHER" id="PTHR41523">
    <property type="entry name" value="TWO-COMPONENT SYSTEM SENSOR PROTEIN"/>
    <property type="match status" value="1"/>
</dbReference>
<evidence type="ECO:0000256" key="4">
    <source>
        <dbReference type="ARBA" id="ARBA00022679"/>
    </source>
</evidence>
<comment type="catalytic activity">
    <reaction evidence="1">
        <text>ATP + protein L-histidine = ADP + protein N-phospho-L-histidine.</text>
        <dbReference type="EC" id="2.7.13.3"/>
    </reaction>
</comment>
<evidence type="ECO:0000256" key="2">
    <source>
        <dbReference type="ARBA" id="ARBA00012438"/>
    </source>
</evidence>
<dbReference type="InterPro" id="IPR038424">
    <property type="entry name" value="H_kinase_PdtaS_GAF_sf"/>
</dbReference>
<keyword evidence="8" id="KW-0902">Two-component regulatory system</keyword>
<name>A0ABS4K308_9CLOT</name>
<dbReference type="RefSeq" id="WP_021282046.1">
    <property type="nucleotide sequence ID" value="NZ_JAGGLL010000013.1"/>
</dbReference>
<keyword evidence="11" id="KW-1185">Reference proteome</keyword>
<dbReference type="Pfam" id="PF07568">
    <property type="entry name" value="HisKA_2"/>
    <property type="match status" value="1"/>
</dbReference>
<keyword evidence="3" id="KW-0597">Phosphoprotein</keyword>
<dbReference type="InterPro" id="IPR036890">
    <property type="entry name" value="HATPase_C_sf"/>
</dbReference>
<feature type="domain" description="Histidine kinase" evidence="9">
    <location>
        <begin position="278"/>
        <end position="468"/>
    </location>
</feature>
<dbReference type="InterPro" id="IPR022066">
    <property type="entry name" value="PdtaS_GAF"/>
</dbReference>
<dbReference type="PROSITE" id="PS50109">
    <property type="entry name" value="HIS_KIN"/>
    <property type="match status" value="1"/>
</dbReference>
<dbReference type="EMBL" id="JAGGLL010000013">
    <property type="protein sequence ID" value="MBP2022166.1"/>
    <property type="molecule type" value="Genomic_DNA"/>
</dbReference>
<evidence type="ECO:0000256" key="3">
    <source>
        <dbReference type="ARBA" id="ARBA00022553"/>
    </source>
</evidence>
<evidence type="ECO:0000313" key="10">
    <source>
        <dbReference type="EMBL" id="MBP2022166.1"/>
    </source>
</evidence>
<keyword evidence="6 10" id="KW-0418">Kinase</keyword>
<protein>
    <recommendedName>
        <fullName evidence="2">histidine kinase</fullName>
        <ecNumber evidence="2">2.7.13.3</ecNumber>
    </recommendedName>
</protein>
<evidence type="ECO:0000259" key="9">
    <source>
        <dbReference type="PROSITE" id="PS50109"/>
    </source>
</evidence>
<dbReference type="Pfam" id="PF02518">
    <property type="entry name" value="HATPase_c"/>
    <property type="match status" value="1"/>
</dbReference>
<evidence type="ECO:0000256" key="1">
    <source>
        <dbReference type="ARBA" id="ARBA00000085"/>
    </source>
</evidence>
<dbReference type="InterPro" id="IPR005467">
    <property type="entry name" value="His_kinase_dom"/>
</dbReference>
<comment type="caution">
    <text evidence="10">The sequence shown here is derived from an EMBL/GenBank/DDBJ whole genome shotgun (WGS) entry which is preliminary data.</text>
</comment>
<accession>A0ABS4K308</accession>
<keyword evidence="5" id="KW-0547">Nucleotide-binding</keyword>
<dbReference type="InterPro" id="IPR011495">
    <property type="entry name" value="Sig_transdc_His_kin_sub2_dim/P"/>
</dbReference>
<dbReference type="Gene3D" id="3.30.450.20">
    <property type="entry name" value="PAS domain"/>
    <property type="match status" value="1"/>
</dbReference>
<evidence type="ECO:0000256" key="6">
    <source>
        <dbReference type="ARBA" id="ARBA00022777"/>
    </source>
</evidence>
<reference evidence="10 11" key="1">
    <citation type="submission" date="2021-03" db="EMBL/GenBank/DDBJ databases">
        <title>Genomic Encyclopedia of Type Strains, Phase IV (KMG-IV): sequencing the most valuable type-strain genomes for metagenomic binning, comparative biology and taxonomic classification.</title>
        <authorList>
            <person name="Goeker M."/>
        </authorList>
    </citation>
    <scope>NUCLEOTIDE SEQUENCE [LARGE SCALE GENOMIC DNA]</scope>
    <source>
        <strain evidence="10 11">DSM 28650</strain>
    </source>
</reference>
<dbReference type="Gene3D" id="3.30.565.10">
    <property type="entry name" value="Histidine kinase-like ATPase, C-terminal domain"/>
    <property type="match status" value="1"/>
</dbReference>
<evidence type="ECO:0000256" key="7">
    <source>
        <dbReference type="ARBA" id="ARBA00022840"/>
    </source>
</evidence>
<dbReference type="Proteomes" id="UP001519308">
    <property type="component" value="Unassembled WGS sequence"/>
</dbReference>
<dbReference type="PANTHER" id="PTHR41523:SF8">
    <property type="entry name" value="ETHYLENE RESPONSE SENSOR PROTEIN"/>
    <property type="match status" value="1"/>
</dbReference>
<gene>
    <name evidence="10" type="ORF">J2Z44_001967</name>
</gene>
<keyword evidence="4" id="KW-0808">Transferase</keyword>
<dbReference type="Gene3D" id="3.30.450.280">
    <property type="entry name" value="GAF domain"/>
    <property type="match status" value="1"/>
</dbReference>
<dbReference type="GO" id="GO:0016301">
    <property type="term" value="F:kinase activity"/>
    <property type="evidence" value="ECO:0007669"/>
    <property type="project" value="UniProtKB-KW"/>
</dbReference>
<keyword evidence="7" id="KW-0067">ATP-binding</keyword>
<evidence type="ECO:0000313" key="11">
    <source>
        <dbReference type="Proteomes" id="UP001519308"/>
    </source>
</evidence>
<dbReference type="Pfam" id="PF12282">
    <property type="entry name" value="GAF_PdtaS"/>
    <property type="match status" value="1"/>
</dbReference>
<proteinExistence type="predicted"/>
<dbReference type="SUPFAM" id="SSF55874">
    <property type="entry name" value="ATPase domain of HSP90 chaperone/DNA topoisomerase II/histidine kinase"/>
    <property type="match status" value="1"/>
</dbReference>
<sequence length="468" mass="52749">MNEIKELCLKHTNLEDTDIEIIQHIARTIQFIADSTESDVFIDCPTTHNDAAIVVAEAKPSNKPSLYKESVVGKLAIRQNEPAVIRAIEIGMPGRNIKGITQEQIKVKQSVEPIRNKENKTIGILIIEKDVTEDLCNDRKIEILAEANEELTTQIAGKYEKESDIAYYVNEAILIFDESGILKFKNPGAELLYSKLGYNEDILGMNFANLSVTNRCFKDIISNNCIDTFEHEVGGMCLQIKYIVQSNKALKLVVLIRDITDMKEKEKELVHKSVVIREIHHRVKNNLQTIASLLRLQSRRIHNEAFLNAMNDSINRILSIAATHEILAKQGIDEVNIKEVINRIKSSMVTFEKRDNIDLAIKITGDDFRISSDKATTTALVVNELLQNSIKHAFKEKSEGEIIINIEKGNMYSTISIIDNGNGFEVDTVPKNSLGLMIVRSLIHDKLEGNLDIYSNSEGTKVIFDFKN</sequence>
<dbReference type="InterPro" id="IPR003594">
    <property type="entry name" value="HATPase_dom"/>
</dbReference>
<dbReference type="EC" id="2.7.13.3" evidence="2"/>
<evidence type="ECO:0000256" key="8">
    <source>
        <dbReference type="ARBA" id="ARBA00023012"/>
    </source>
</evidence>